<evidence type="ECO:0000313" key="2">
    <source>
        <dbReference type="EMBL" id="TEB34056.1"/>
    </source>
</evidence>
<accession>A0A4Y7TIQ4</accession>
<comment type="caution">
    <text evidence="2">The sequence shown here is derived from an EMBL/GenBank/DDBJ whole genome shotgun (WGS) entry which is preliminary data.</text>
</comment>
<dbReference type="PANTHER" id="PTHR32285">
    <property type="entry name" value="PROTEIN TRICHOME BIREFRINGENCE-LIKE 9-RELATED"/>
    <property type="match status" value="1"/>
</dbReference>
<feature type="region of interest" description="Disordered" evidence="1">
    <location>
        <begin position="518"/>
        <end position="565"/>
    </location>
</feature>
<dbReference type="InterPro" id="IPR029962">
    <property type="entry name" value="TBL"/>
</dbReference>
<keyword evidence="3" id="KW-1185">Reference proteome</keyword>
<dbReference type="EMBL" id="QPFP01000010">
    <property type="protein sequence ID" value="TEB34056.1"/>
    <property type="molecule type" value="Genomic_DNA"/>
</dbReference>
<sequence length="622" mass="71539">MISCNLRTLGLTRTRLTLFIPTLILCYLIFSSTPESDPAGARPDEFELDINGDSVPLSNSHQNQNPRFCQGNECMRGKWVPREPPFRTLQDFQEVYASKGSSKWDKCPVGDLPLAAFTKDPLDEDIKADSLSADEKKRLEEQRIVDVFNWVWQPEAGRLQVEWDAMDFVVRLLKRPGGIVFMGDSVSQGHEHAFGSYLQEAGISFQMFSPPASYWAPSSADPGKDNGYPTIRSQILTPGHPVTLELQKRAGVPDSRMKRPVFSIVEEHLLVHEDELRRLVAPYGARADWPWHLQTMKRAERWVDFLAHLSDPYTGFSNAGREPGRKDIEEGVEWDTILVLNTGAHWSRGTMYMLPELGNVEEERKMLGGLFRDLVKSVTTKLTKPNLARLTIFYRSTSPAHPSCQLFTRPYPSLSLALSDSENPRWLDLMDAPAKDANERKVRRRWDWDLFDVHNKVWEEHIRALERERVGEMRRERAERAREEAVESLVSDAKARGRLRRPGDGKAVAEDAWREVERGPRGRGKGAKGVVYREYRRSERSESPTTEAEHAPKERRAPSRSRGRTGPKWHYVDFYEMALQRPDAHNVPGRDCLHWCLPVVYNEWTRHIYHLLWTEMEGMDGR</sequence>
<evidence type="ECO:0000256" key="1">
    <source>
        <dbReference type="SAM" id="MobiDB-lite"/>
    </source>
</evidence>
<dbReference type="AlphaFoldDB" id="A0A4Y7TIQ4"/>
<name>A0A4Y7TIQ4_COPMI</name>
<dbReference type="OrthoDB" id="630188at2759"/>
<evidence type="ECO:0000313" key="3">
    <source>
        <dbReference type="Proteomes" id="UP000298030"/>
    </source>
</evidence>
<protein>
    <submittedName>
        <fullName evidence="2">Uncharacterized protein</fullName>
    </submittedName>
</protein>
<dbReference type="GO" id="GO:0016413">
    <property type="term" value="F:O-acetyltransferase activity"/>
    <property type="evidence" value="ECO:0007669"/>
    <property type="project" value="InterPro"/>
</dbReference>
<reference evidence="2 3" key="1">
    <citation type="journal article" date="2019" name="Nat. Ecol. Evol.">
        <title>Megaphylogeny resolves global patterns of mushroom evolution.</title>
        <authorList>
            <person name="Varga T."/>
            <person name="Krizsan K."/>
            <person name="Foldi C."/>
            <person name="Dima B."/>
            <person name="Sanchez-Garcia M."/>
            <person name="Sanchez-Ramirez S."/>
            <person name="Szollosi G.J."/>
            <person name="Szarkandi J.G."/>
            <person name="Papp V."/>
            <person name="Albert L."/>
            <person name="Andreopoulos W."/>
            <person name="Angelini C."/>
            <person name="Antonin V."/>
            <person name="Barry K.W."/>
            <person name="Bougher N.L."/>
            <person name="Buchanan P."/>
            <person name="Buyck B."/>
            <person name="Bense V."/>
            <person name="Catcheside P."/>
            <person name="Chovatia M."/>
            <person name="Cooper J."/>
            <person name="Damon W."/>
            <person name="Desjardin D."/>
            <person name="Finy P."/>
            <person name="Geml J."/>
            <person name="Haridas S."/>
            <person name="Hughes K."/>
            <person name="Justo A."/>
            <person name="Karasinski D."/>
            <person name="Kautmanova I."/>
            <person name="Kiss B."/>
            <person name="Kocsube S."/>
            <person name="Kotiranta H."/>
            <person name="LaButti K.M."/>
            <person name="Lechner B.E."/>
            <person name="Liimatainen K."/>
            <person name="Lipzen A."/>
            <person name="Lukacs Z."/>
            <person name="Mihaltcheva S."/>
            <person name="Morgado L.N."/>
            <person name="Niskanen T."/>
            <person name="Noordeloos M.E."/>
            <person name="Ohm R.A."/>
            <person name="Ortiz-Santana B."/>
            <person name="Ovrebo C."/>
            <person name="Racz N."/>
            <person name="Riley R."/>
            <person name="Savchenko A."/>
            <person name="Shiryaev A."/>
            <person name="Soop K."/>
            <person name="Spirin V."/>
            <person name="Szebenyi C."/>
            <person name="Tomsovsky M."/>
            <person name="Tulloss R.E."/>
            <person name="Uehling J."/>
            <person name="Grigoriev I.V."/>
            <person name="Vagvolgyi C."/>
            <person name="Papp T."/>
            <person name="Martin F.M."/>
            <person name="Miettinen O."/>
            <person name="Hibbett D.S."/>
            <person name="Nagy L.G."/>
        </authorList>
    </citation>
    <scope>NUCLEOTIDE SEQUENCE [LARGE SCALE GENOMIC DNA]</scope>
    <source>
        <strain evidence="2 3">FP101781</strain>
    </source>
</reference>
<feature type="compositionally biased region" description="Basic and acidic residues" evidence="1">
    <location>
        <begin position="531"/>
        <end position="557"/>
    </location>
</feature>
<dbReference type="Proteomes" id="UP000298030">
    <property type="component" value="Unassembled WGS sequence"/>
</dbReference>
<dbReference type="PANTHER" id="PTHR32285:SF48">
    <property type="entry name" value="PROTEIN TRICHOME BIREFRINGENCE-LIKE 19"/>
    <property type="match status" value="1"/>
</dbReference>
<organism evidence="2 3">
    <name type="scientific">Coprinellus micaceus</name>
    <name type="common">Glistening ink-cap mushroom</name>
    <name type="synonym">Coprinus micaceus</name>
    <dbReference type="NCBI Taxonomy" id="71717"/>
    <lineage>
        <taxon>Eukaryota</taxon>
        <taxon>Fungi</taxon>
        <taxon>Dikarya</taxon>
        <taxon>Basidiomycota</taxon>
        <taxon>Agaricomycotina</taxon>
        <taxon>Agaricomycetes</taxon>
        <taxon>Agaricomycetidae</taxon>
        <taxon>Agaricales</taxon>
        <taxon>Agaricineae</taxon>
        <taxon>Psathyrellaceae</taxon>
        <taxon>Coprinellus</taxon>
    </lineage>
</organism>
<proteinExistence type="predicted"/>
<gene>
    <name evidence="2" type="ORF">FA13DRAFT_1828178</name>
</gene>